<dbReference type="PANTHER" id="PTHR18945">
    <property type="entry name" value="NEUROTRANSMITTER GATED ION CHANNEL"/>
    <property type="match status" value="1"/>
</dbReference>
<evidence type="ECO:0000256" key="1">
    <source>
        <dbReference type="ARBA" id="ARBA00004141"/>
    </source>
</evidence>
<evidence type="ECO:0000256" key="5">
    <source>
        <dbReference type="SAM" id="MobiDB-lite"/>
    </source>
</evidence>
<feature type="transmembrane region" description="Helical" evidence="6">
    <location>
        <begin position="288"/>
        <end position="304"/>
    </location>
</feature>
<accession>A0A1I8FH26</accession>
<feature type="region of interest" description="Disordered" evidence="5">
    <location>
        <begin position="386"/>
        <end position="423"/>
    </location>
</feature>
<dbReference type="GO" id="GO:0005230">
    <property type="term" value="F:extracellular ligand-gated monoatomic ion channel activity"/>
    <property type="evidence" value="ECO:0007669"/>
    <property type="project" value="InterPro"/>
</dbReference>
<evidence type="ECO:0000259" key="7">
    <source>
        <dbReference type="Pfam" id="PF02931"/>
    </source>
</evidence>
<keyword evidence="9" id="KW-1185">Reference proteome</keyword>
<dbReference type="InterPro" id="IPR018000">
    <property type="entry name" value="Neurotransmitter_ion_chnl_CS"/>
</dbReference>
<feature type="transmembrane region" description="Helical" evidence="6">
    <location>
        <begin position="316"/>
        <end position="338"/>
    </location>
</feature>
<feature type="transmembrane region" description="Helical" evidence="6">
    <location>
        <begin position="513"/>
        <end position="535"/>
    </location>
</feature>
<feature type="compositionally biased region" description="Low complexity" evidence="5">
    <location>
        <begin position="452"/>
        <end position="467"/>
    </location>
</feature>
<proteinExistence type="predicted"/>
<dbReference type="Gene3D" id="2.70.170.10">
    <property type="entry name" value="Neurotransmitter-gated ion-channel ligand-binding domain"/>
    <property type="match status" value="2"/>
</dbReference>
<keyword evidence="3 6" id="KW-1133">Transmembrane helix</keyword>
<dbReference type="Pfam" id="PF02931">
    <property type="entry name" value="Neur_chan_LBD"/>
    <property type="match status" value="2"/>
</dbReference>
<keyword evidence="4 6" id="KW-0472">Membrane</keyword>
<dbReference type="CDD" id="cd19051">
    <property type="entry name" value="LGIC_TM_cation"/>
    <property type="match status" value="1"/>
</dbReference>
<dbReference type="InterPro" id="IPR036719">
    <property type="entry name" value="Neuro-gated_channel_TM_sf"/>
</dbReference>
<evidence type="ECO:0000259" key="8">
    <source>
        <dbReference type="Pfam" id="PF02932"/>
    </source>
</evidence>
<protein>
    <submittedName>
        <fullName evidence="10">Neur_chan_LBD domain-containing protein</fullName>
    </submittedName>
</protein>
<name>A0A1I8FH26_9PLAT</name>
<dbReference type="CDD" id="cd18997">
    <property type="entry name" value="LGIC_ECD_nAChR"/>
    <property type="match status" value="1"/>
</dbReference>
<dbReference type="WBParaSite" id="maker-unitig_32827-snap-gene-0.2-mRNA-1">
    <property type="protein sequence ID" value="maker-unitig_32827-snap-gene-0.2-mRNA-1"/>
    <property type="gene ID" value="maker-unitig_32827-snap-gene-0.2"/>
</dbReference>
<dbReference type="InterPro" id="IPR036734">
    <property type="entry name" value="Neur_chan_lig-bd_sf"/>
</dbReference>
<evidence type="ECO:0000256" key="3">
    <source>
        <dbReference type="ARBA" id="ARBA00022989"/>
    </source>
</evidence>
<feature type="domain" description="Neurotransmitter-gated ion-channel ligand-binding" evidence="7">
    <location>
        <begin position="156"/>
        <end position="254"/>
    </location>
</feature>
<dbReference type="GO" id="GO:0004888">
    <property type="term" value="F:transmembrane signaling receptor activity"/>
    <property type="evidence" value="ECO:0007669"/>
    <property type="project" value="InterPro"/>
</dbReference>
<keyword evidence="2 6" id="KW-0812">Transmembrane</keyword>
<dbReference type="InterPro" id="IPR006029">
    <property type="entry name" value="Neurotrans-gated_channel_TM"/>
</dbReference>
<dbReference type="PROSITE" id="PS00236">
    <property type="entry name" value="NEUROTR_ION_CHANNEL"/>
    <property type="match status" value="1"/>
</dbReference>
<dbReference type="Pfam" id="PF02932">
    <property type="entry name" value="Neur_chan_memb"/>
    <property type="match status" value="1"/>
</dbReference>
<dbReference type="SUPFAM" id="SSF90112">
    <property type="entry name" value="Neurotransmitter-gated ion-channel transmembrane pore"/>
    <property type="match status" value="1"/>
</dbReference>
<evidence type="ECO:0000313" key="10">
    <source>
        <dbReference type="WBParaSite" id="maker-unitig_32827-snap-gene-0.2-mRNA-1"/>
    </source>
</evidence>
<dbReference type="InterPro" id="IPR038050">
    <property type="entry name" value="Neuro_actylchol_rec"/>
</dbReference>
<dbReference type="InterPro" id="IPR006202">
    <property type="entry name" value="Neur_chan_lig-bd"/>
</dbReference>
<comment type="subcellular location">
    <subcellularLocation>
        <location evidence="1">Membrane</location>
        <topology evidence="1">Multi-pass membrane protein</topology>
    </subcellularLocation>
</comment>
<feature type="domain" description="Neurotransmitter-gated ion-channel transmembrane" evidence="8">
    <location>
        <begin position="294"/>
        <end position="528"/>
    </location>
</feature>
<dbReference type="Gene3D" id="1.20.58.390">
    <property type="entry name" value="Neurotransmitter-gated ion-channel transmembrane domain"/>
    <property type="match status" value="1"/>
</dbReference>
<evidence type="ECO:0000256" key="2">
    <source>
        <dbReference type="ARBA" id="ARBA00022692"/>
    </source>
</evidence>
<dbReference type="AlphaFoldDB" id="A0A1I8FH26"/>
<dbReference type="FunFam" id="2.70.170.10:FF:000060">
    <property type="entry name" value="Nicotinic acetylcholine receptor subunit alpha4"/>
    <property type="match status" value="1"/>
</dbReference>
<dbReference type="Proteomes" id="UP000095280">
    <property type="component" value="Unplaced"/>
</dbReference>
<sequence length="539" mass="61685">CSECSAFNQSTWTDEQRLLHRILSSYDPASRPTIHAGKTVEVRFQIAMVQISQLVRALEPRPGRVKPDEQRLMEAMMQRYDASVRPVINASDQVTVTFGFALILITDMDEVNQVLTTNVWLEQRDLSTCQSKQEWHDERLHWDPKDYNGARRWWTRNGTVFWPPPAKLRSTCKIDITYFPFDDQICTMKFGSWTYDGYQVNISKKREEVDFQNYVQSGEWNLIRIDVERQETVYPISPVPYPDIKFHIVIRRRTLYYLFNIIFPACGSPYSACWDSGCHPTRGRRSPWVSQCWLAFSVFMLLIAENMPATSEFVPLIGIYLTVTMSTTSLSIVLTVFVLHLHHIGPNDKPVPPRLKHFFFNLAARMLCMSSVARYQKRARKRRQKFEECRQQQQQPEEVELLGTSTSPQPAVADQQPRKSGSCNGQFLTAADDAIMEEDNRRGTIANRGATDDSPTASAATAAGPSGLARPSSSNRLLCCSDASTKSARLKKRLPQLLINDWRMLAFIVDRMLFWLFLVAAFGSTIVILVIMPLFKEVA</sequence>
<evidence type="ECO:0000256" key="4">
    <source>
        <dbReference type="ARBA" id="ARBA00023136"/>
    </source>
</evidence>
<feature type="transmembrane region" description="Helical" evidence="6">
    <location>
        <begin position="358"/>
        <end position="375"/>
    </location>
</feature>
<dbReference type="InterPro" id="IPR006201">
    <property type="entry name" value="Neur_channel"/>
</dbReference>
<dbReference type="SUPFAM" id="SSF63712">
    <property type="entry name" value="Nicotinic receptor ligand binding domain-like"/>
    <property type="match status" value="1"/>
</dbReference>
<feature type="domain" description="Neurotransmitter-gated ion-channel ligand-binding" evidence="7">
    <location>
        <begin position="69"/>
        <end position="151"/>
    </location>
</feature>
<feature type="region of interest" description="Disordered" evidence="5">
    <location>
        <begin position="445"/>
        <end position="474"/>
    </location>
</feature>
<evidence type="ECO:0000313" key="9">
    <source>
        <dbReference type="Proteomes" id="UP000095280"/>
    </source>
</evidence>
<organism evidence="9 10">
    <name type="scientific">Macrostomum lignano</name>
    <dbReference type="NCBI Taxonomy" id="282301"/>
    <lineage>
        <taxon>Eukaryota</taxon>
        <taxon>Metazoa</taxon>
        <taxon>Spiralia</taxon>
        <taxon>Lophotrochozoa</taxon>
        <taxon>Platyhelminthes</taxon>
        <taxon>Rhabditophora</taxon>
        <taxon>Macrostomorpha</taxon>
        <taxon>Macrostomida</taxon>
        <taxon>Macrostomidae</taxon>
        <taxon>Macrostomum</taxon>
    </lineage>
</organism>
<reference evidence="10" key="1">
    <citation type="submission" date="2016-11" db="UniProtKB">
        <authorList>
            <consortium name="WormBaseParasite"/>
        </authorList>
    </citation>
    <scope>IDENTIFICATION</scope>
</reference>
<evidence type="ECO:0000256" key="6">
    <source>
        <dbReference type="SAM" id="Phobius"/>
    </source>
</evidence>
<dbReference type="GO" id="GO:0016020">
    <property type="term" value="C:membrane"/>
    <property type="evidence" value="ECO:0007669"/>
    <property type="project" value="UniProtKB-SubCell"/>
</dbReference>